<dbReference type="KEGG" id="bvk:117242427"/>
<reference evidence="3" key="1">
    <citation type="submission" date="2025-08" db="UniProtKB">
        <authorList>
            <consortium name="RefSeq"/>
        </authorList>
    </citation>
    <scope>IDENTIFICATION</scope>
    <source>
        <tissue evidence="3">Muscle</tissue>
    </source>
</reference>
<organism evidence="2 3">
    <name type="scientific">Bombus vosnesenskii</name>
    <dbReference type="NCBI Taxonomy" id="207650"/>
    <lineage>
        <taxon>Eukaryota</taxon>
        <taxon>Metazoa</taxon>
        <taxon>Ecdysozoa</taxon>
        <taxon>Arthropoda</taxon>
        <taxon>Hexapoda</taxon>
        <taxon>Insecta</taxon>
        <taxon>Pterygota</taxon>
        <taxon>Neoptera</taxon>
        <taxon>Endopterygota</taxon>
        <taxon>Hymenoptera</taxon>
        <taxon>Apocrita</taxon>
        <taxon>Aculeata</taxon>
        <taxon>Apoidea</taxon>
        <taxon>Anthophila</taxon>
        <taxon>Apidae</taxon>
        <taxon>Bombus</taxon>
        <taxon>Pyrobombus</taxon>
    </lineage>
</organism>
<gene>
    <name evidence="3" type="primary">LOC117242427</name>
</gene>
<proteinExistence type="predicted"/>
<dbReference type="Proteomes" id="UP000504631">
    <property type="component" value="Unplaced"/>
</dbReference>
<dbReference type="AlphaFoldDB" id="A0A6J3LHF0"/>
<accession>A0A6J3LHF0</accession>
<dbReference type="RefSeq" id="XP_033364968.1">
    <property type="nucleotide sequence ID" value="XM_033509077.1"/>
</dbReference>
<evidence type="ECO:0000256" key="1">
    <source>
        <dbReference type="SAM" id="MobiDB-lite"/>
    </source>
</evidence>
<keyword evidence="2" id="KW-1185">Reference proteome</keyword>
<sequence>MAGETVRVGSQMKYLGLVIDSQWTFEPHFDSLVPKVSAAANALCGLLPNIGGAGEAVRRLYEGVVQSRVMYAAPVWADDLMASRRSTLLLRRLHRVTAIRIIKGYRTVSRASPRPLRGSSGRRRSKGDTPTGEYGIREKI</sequence>
<feature type="compositionally biased region" description="Low complexity" evidence="1">
    <location>
        <begin position="110"/>
        <end position="119"/>
    </location>
</feature>
<feature type="region of interest" description="Disordered" evidence="1">
    <location>
        <begin position="110"/>
        <end position="140"/>
    </location>
</feature>
<name>A0A6J3LHF0_9HYME</name>
<evidence type="ECO:0000313" key="2">
    <source>
        <dbReference type="Proteomes" id="UP000504631"/>
    </source>
</evidence>
<protein>
    <submittedName>
        <fullName evidence="3">Uncharacterized protein LOC117242427</fullName>
    </submittedName>
</protein>
<evidence type="ECO:0000313" key="3">
    <source>
        <dbReference type="RefSeq" id="XP_033364968.1"/>
    </source>
</evidence>
<dbReference type="GeneID" id="117242427"/>